<reference evidence="1" key="1">
    <citation type="submission" date="2023-07" db="EMBL/GenBank/DDBJ databases">
        <title>draft genome sequence of fig (Ficus carica).</title>
        <authorList>
            <person name="Takahashi T."/>
            <person name="Nishimura K."/>
        </authorList>
    </citation>
    <scope>NUCLEOTIDE SEQUENCE</scope>
</reference>
<gene>
    <name evidence="1" type="ORF">TIFTF001_024765</name>
</gene>
<evidence type="ECO:0000313" key="1">
    <source>
        <dbReference type="EMBL" id="GMN55636.1"/>
    </source>
</evidence>
<proteinExistence type="predicted"/>
<evidence type="ECO:0000313" key="2">
    <source>
        <dbReference type="Proteomes" id="UP001187192"/>
    </source>
</evidence>
<sequence>MKGKNPTKIVIQANVRGTFHGGMEKLLELMGEEFPKLGLQRKECFEMKWAESFHFANLFRNGESLDVLLINFLSFKMKSDFVKKPIPDVVFEKMLEMLYEEDVGKALIFLFPYRGKMNEILESAIPFPHRAGNLYMIQTSCLGRKKKKMKSM</sequence>
<keyword evidence="2" id="KW-1185">Reference proteome</keyword>
<comment type="caution">
    <text evidence="1">The sequence shown here is derived from an EMBL/GenBank/DDBJ whole genome shotgun (WGS) entry which is preliminary data.</text>
</comment>
<protein>
    <submittedName>
        <fullName evidence="1">Uncharacterized protein</fullName>
    </submittedName>
</protein>
<dbReference type="AlphaFoldDB" id="A0AA88AYA2"/>
<dbReference type="EMBL" id="BTGU01000058">
    <property type="protein sequence ID" value="GMN55636.1"/>
    <property type="molecule type" value="Genomic_DNA"/>
</dbReference>
<dbReference type="Proteomes" id="UP001187192">
    <property type="component" value="Unassembled WGS sequence"/>
</dbReference>
<dbReference type="PANTHER" id="PTHR32448">
    <property type="entry name" value="OS08G0158400 PROTEIN"/>
    <property type="match status" value="1"/>
</dbReference>
<accession>A0AA88AYA2</accession>
<dbReference type="Gene3D" id="3.40.462.20">
    <property type="match status" value="1"/>
</dbReference>
<name>A0AA88AYA2_FICCA</name>
<organism evidence="1 2">
    <name type="scientific">Ficus carica</name>
    <name type="common">Common fig</name>
    <dbReference type="NCBI Taxonomy" id="3494"/>
    <lineage>
        <taxon>Eukaryota</taxon>
        <taxon>Viridiplantae</taxon>
        <taxon>Streptophyta</taxon>
        <taxon>Embryophyta</taxon>
        <taxon>Tracheophyta</taxon>
        <taxon>Spermatophyta</taxon>
        <taxon>Magnoliopsida</taxon>
        <taxon>eudicotyledons</taxon>
        <taxon>Gunneridae</taxon>
        <taxon>Pentapetalae</taxon>
        <taxon>rosids</taxon>
        <taxon>fabids</taxon>
        <taxon>Rosales</taxon>
        <taxon>Moraceae</taxon>
        <taxon>Ficeae</taxon>
        <taxon>Ficus</taxon>
    </lineage>
</organism>